<accession>A0ABR6KM68</accession>
<proteinExistence type="predicted"/>
<keyword evidence="3" id="KW-1185">Reference proteome</keyword>
<evidence type="ECO:0000313" key="3">
    <source>
        <dbReference type="Proteomes" id="UP000533637"/>
    </source>
</evidence>
<keyword evidence="1" id="KW-0732">Signal</keyword>
<dbReference type="PROSITE" id="PS51257">
    <property type="entry name" value="PROKAR_LIPOPROTEIN"/>
    <property type="match status" value="1"/>
</dbReference>
<evidence type="ECO:0000313" key="2">
    <source>
        <dbReference type="EMBL" id="MBB4621929.1"/>
    </source>
</evidence>
<protein>
    <recommendedName>
        <fullName evidence="4">Six-hairpin glycosidase</fullName>
    </recommendedName>
</protein>
<reference evidence="2 3" key="1">
    <citation type="submission" date="2020-08" db="EMBL/GenBank/DDBJ databases">
        <title>Genomic Encyclopedia of Type Strains, Phase IV (KMG-IV): sequencing the most valuable type-strain genomes for metagenomic binning, comparative biology and taxonomic classification.</title>
        <authorList>
            <person name="Goeker M."/>
        </authorList>
    </citation>
    <scope>NUCLEOTIDE SEQUENCE [LARGE SCALE GENOMIC DNA]</scope>
    <source>
        <strain evidence="2 3">DSM 102983</strain>
    </source>
</reference>
<gene>
    <name evidence="2" type="ORF">GGQ57_001826</name>
</gene>
<sequence>MNKIIVLFIFSLLTACNTAHVTDQNPAIDGAAAYTMLSDNVNDPQREWSYNPKSTTVIGVPFTPAPVQVTYDGSIYTGNAELCFFYGSSNKPTAAYQKTFYEGWIPIVEYDWQEDGIRYDMEMFGSSLPGEDSKNSVQFVRVSIRNVSDQKQQAIFTAGTRSSGLDHRMGEAEFSDQFNYRFDKNEFVRDNQLLYTFEGEPEKYATKDKPYTGSFLAADLGIQVNTVTGLTRYSQELNPGESYQLTFKFPRVPVGNRETAFLSKLRQAPYSESRQACIDYWKKRIEGRGYFVIPEDRVEDSFKASLVHLMLATRMEEDGTRRQGSGLPYDGIFFNDFIDMRLIYDVAGHTDFVELNFPWMFKNINEEGLFVDPSVSHSQEIMTSHGQVLFSLCNHFLYTQNRALAEEVFGPVCQAIGMIEHDHNKEPNGLVRPSTPFDAEMIKGYYTSHNLWCLLGLRSAITLADYLGKGEECKKWKELEKSYYNAIMKGIETSVHADGYVPTGLYEYQIGEVARSGFKEFQTDQDWENMLLVYPTEMLEPDDRRVKGTLNHIRTHKYREGIMTYRNGMHLHQYATTNLANQYLAINDQEKALLDMYHILLHNGSTHEGFENMVEPWSDRDPDPVPAPHAWAAAKTALLIRNMLVREYGGKAGINKEERSLYLFSGLSPSWVQPGKQIEIRDIRSEFGKINAVMTCKQEGADIRLNCDYTNFKPAHLYMAVPYYKQIDQVTSDAGEVTVKDGYMVFSPETKEIRIRWKDNKQSGKNYVQEILKSYRTEPGVAWKDCPEDKGDRSPADAGCYLIVIPGAEEGFLTKEELKIEAEPLSFEVVRKTFLMEYDRRRGQYLQSGKKLLEIYPPVME</sequence>
<comment type="caution">
    <text evidence="2">The sequence shown here is derived from an EMBL/GenBank/DDBJ whole genome shotgun (WGS) entry which is preliminary data.</text>
</comment>
<dbReference type="SUPFAM" id="SSF48208">
    <property type="entry name" value="Six-hairpin glycosidases"/>
    <property type="match status" value="1"/>
</dbReference>
<dbReference type="Proteomes" id="UP000533637">
    <property type="component" value="Unassembled WGS sequence"/>
</dbReference>
<name>A0ABR6KM68_9BACT</name>
<dbReference type="InterPro" id="IPR012341">
    <property type="entry name" value="6hp_glycosidase-like_sf"/>
</dbReference>
<dbReference type="EMBL" id="JACHOC010000003">
    <property type="protein sequence ID" value="MBB4621929.1"/>
    <property type="molecule type" value="Genomic_DNA"/>
</dbReference>
<dbReference type="Gene3D" id="1.50.10.10">
    <property type="match status" value="1"/>
</dbReference>
<evidence type="ECO:0000256" key="1">
    <source>
        <dbReference type="SAM" id="SignalP"/>
    </source>
</evidence>
<feature type="signal peptide" evidence="1">
    <location>
        <begin position="1"/>
        <end position="21"/>
    </location>
</feature>
<dbReference type="RefSeq" id="WP_183670261.1">
    <property type="nucleotide sequence ID" value="NZ_BMPB01000001.1"/>
</dbReference>
<feature type="chain" id="PRO_5045086718" description="Six-hairpin glycosidase" evidence="1">
    <location>
        <begin position="22"/>
        <end position="861"/>
    </location>
</feature>
<dbReference type="InterPro" id="IPR008928">
    <property type="entry name" value="6-hairpin_glycosidase_sf"/>
</dbReference>
<organism evidence="2 3">
    <name type="scientific">Parabacteroides faecis</name>
    <dbReference type="NCBI Taxonomy" id="1217282"/>
    <lineage>
        <taxon>Bacteria</taxon>
        <taxon>Pseudomonadati</taxon>
        <taxon>Bacteroidota</taxon>
        <taxon>Bacteroidia</taxon>
        <taxon>Bacteroidales</taxon>
        <taxon>Tannerellaceae</taxon>
        <taxon>Parabacteroides</taxon>
    </lineage>
</organism>
<evidence type="ECO:0008006" key="4">
    <source>
        <dbReference type="Google" id="ProtNLM"/>
    </source>
</evidence>